<gene>
    <name evidence="2" type="ORF">PMAYCL1PPCAC_13541</name>
</gene>
<organism evidence="2 3">
    <name type="scientific">Pristionchus mayeri</name>
    <dbReference type="NCBI Taxonomy" id="1317129"/>
    <lineage>
        <taxon>Eukaryota</taxon>
        <taxon>Metazoa</taxon>
        <taxon>Ecdysozoa</taxon>
        <taxon>Nematoda</taxon>
        <taxon>Chromadorea</taxon>
        <taxon>Rhabditida</taxon>
        <taxon>Rhabditina</taxon>
        <taxon>Diplogasteromorpha</taxon>
        <taxon>Diplogasteroidea</taxon>
        <taxon>Neodiplogasteridae</taxon>
        <taxon>Pristionchus</taxon>
    </lineage>
</organism>
<evidence type="ECO:0000313" key="2">
    <source>
        <dbReference type="EMBL" id="GMR43346.1"/>
    </source>
</evidence>
<feature type="non-terminal residue" evidence="2">
    <location>
        <position position="142"/>
    </location>
</feature>
<name>A0AAN4ZQR6_9BILA</name>
<feature type="domain" description="C2H2-type" evidence="1">
    <location>
        <begin position="12"/>
        <end position="35"/>
    </location>
</feature>
<dbReference type="EMBL" id="BTRK01000003">
    <property type="protein sequence ID" value="GMR43346.1"/>
    <property type="molecule type" value="Genomic_DNA"/>
</dbReference>
<feature type="domain" description="C2H2-type" evidence="1">
    <location>
        <begin position="89"/>
        <end position="113"/>
    </location>
</feature>
<dbReference type="InterPro" id="IPR013087">
    <property type="entry name" value="Znf_C2H2_type"/>
</dbReference>
<keyword evidence="3" id="KW-1185">Reference proteome</keyword>
<dbReference type="AlphaFoldDB" id="A0AAN4ZQR6"/>
<evidence type="ECO:0000313" key="3">
    <source>
        <dbReference type="Proteomes" id="UP001328107"/>
    </source>
</evidence>
<dbReference type="Proteomes" id="UP001328107">
    <property type="component" value="Unassembled WGS sequence"/>
</dbReference>
<comment type="caution">
    <text evidence="2">The sequence shown here is derived from an EMBL/GenBank/DDBJ whole genome shotgun (WGS) entry which is preliminary data.</text>
</comment>
<reference evidence="3" key="1">
    <citation type="submission" date="2022-10" db="EMBL/GenBank/DDBJ databases">
        <title>Genome assembly of Pristionchus species.</title>
        <authorList>
            <person name="Yoshida K."/>
            <person name="Sommer R.J."/>
        </authorList>
    </citation>
    <scope>NUCLEOTIDE SEQUENCE [LARGE SCALE GENOMIC DNA]</scope>
    <source>
        <strain evidence="3">RS5460</strain>
    </source>
</reference>
<accession>A0AAN4ZQR6</accession>
<proteinExistence type="predicted"/>
<protein>
    <recommendedName>
        <fullName evidence="1">C2H2-type domain-containing protein</fullName>
    </recommendedName>
</protein>
<feature type="non-terminal residue" evidence="2">
    <location>
        <position position="1"/>
    </location>
</feature>
<sequence>KKDHALKQKTDLECFECEYRSRSVAAWQAHLRLKHSTTPDLAGCILRCECGNETVSFNHSRKCEISNTTVIRTGDGPIRRLTDLAVADVPCVYPQCDIHPKTPGGYIMHLRRHHKTTLKGNGVYLKCSCGARYNHEKDYLKH</sequence>
<dbReference type="SMART" id="SM00355">
    <property type="entry name" value="ZnF_C2H2"/>
    <property type="match status" value="2"/>
</dbReference>
<evidence type="ECO:0000259" key="1">
    <source>
        <dbReference type="SMART" id="SM00355"/>
    </source>
</evidence>